<reference evidence="1 2" key="1">
    <citation type="journal article" date="2016" name="Nat. Commun.">
        <title>Thousands of microbial genomes shed light on interconnected biogeochemical processes in an aquifer system.</title>
        <authorList>
            <person name="Anantharaman K."/>
            <person name="Brown C.T."/>
            <person name="Hug L.A."/>
            <person name="Sharon I."/>
            <person name="Castelle C.J."/>
            <person name="Probst A.J."/>
            <person name="Thomas B.C."/>
            <person name="Singh A."/>
            <person name="Wilkins M.J."/>
            <person name="Karaoz U."/>
            <person name="Brodie E.L."/>
            <person name="Williams K.H."/>
            <person name="Hubbard S.S."/>
            <person name="Banfield J.F."/>
        </authorList>
    </citation>
    <scope>NUCLEOTIDE SEQUENCE [LARGE SCALE GENOMIC DNA]</scope>
</reference>
<sequence>MEEKEIGTVTHYYNRAGVAVIKLADSIHIGDLVKFKKGSGDVEQAVVSLQIDHQNIPSAQRGAEVAMKVSEHVKPGTRITRLA</sequence>
<accession>A0A1G2H1G7</accession>
<dbReference type="Proteomes" id="UP000177954">
    <property type="component" value="Unassembled WGS sequence"/>
</dbReference>
<dbReference type="SUPFAM" id="SSF50447">
    <property type="entry name" value="Translation proteins"/>
    <property type="match status" value="1"/>
</dbReference>
<protein>
    <recommendedName>
        <fullName evidence="3">Translation elongation factor-like protein</fullName>
    </recommendedName>
</protein>
<gene>
    <name evidence="1" type="ORF">A3J04_04395</name>
</gene>
<evidence type="ECO:0000313" key="1">
    <source>
        <dbReference type="EMBL" id="OGZ56307.1"/>
    </source>
</evidence>
<comment type="caution">
    <text evidence="1">The sequence shown here is derived from an EMBL/GenBank/DDBJ whole genome shotgun (WGS) entry which is preliminary data.</text>
</comment>
<dbReference type="STRING" id="1802129.A3J04_04395"/>
<organism evidence="1 2">
    <name type="scientific">Candidatus Ryanbacteria bacterium RIFCSPLOWO2_02_FULL_47_14</name>
    <dbReference type="NCBI Taxonomy" id="1802129"/>
    <lineage>
        <taxon>Bacteria</taxon>
        <taxon>Candidatus Ryaniibacteriota</taxon>
    </lineage>
</organism>
<dbReference type="AlphaFoldDB" id="A0A1G2H1G7"/>
<proteinExistence type="predicted"/>
<evidence type="ECO:0000313" key="2">
    <source>
        <dbReference type="Proteomes" id="UP000177954"/>
    </source>
</evidence>
<evidence type="ECO:0008006" key="3">
    <source>
        <dbReference type="Google" id="ProtNLM"/>
    </source>
</evidence>
<name>A0A1G2H1G7_9BACT</name>
<dbReference type="EMBL" id="MHNZ01000020">
    <property type="protein sequence ID" value="OGZ56307.1"/>
    <property type="molecule type" value="Genomic_DNA"/>
</dbReference>
<dbReference type="InterPro" id="IPR009000">
    <property type="entry name" value="Transl_B-barrel_sf"/>
</dbReference>